<dbReference type="OrthoDB" id="7364083at2"/>
<dbReference type="GO" id="GO:0016874">
    <property type="term" value="F:ligase activity"/>
    <property type="evidence" value="ECO:0007669"/>
    <property type="project" value="UniProtKB-KW"/>
</dbReference>
<keyword evidence="3" id="KW-1185">Reference proteome</keyword>
<dbReference type="Proteomes" id="UP000037931">
    <property type="component" value="Unassembled WGS sequence"/>
</dbReference>
<dbReference type="InterPro" id="IPR045864">
    <property type="entry name" value="aa-tRNA-synth_II/BPL/LPL"/>
</dbReference>
<sequence>MTLPVAFTVEAGLRAEQDLLAEVCAGERDWGLLLWQPSDRALVMPRRLNRLPGFEAACEALAASGWPVLLRETGGEPVPQSSSTVNISLVYAPPRSEGDQNRIETGYLRLCQPICEALDELGGVASLGEIEGAFCDGRYNVNLNGRKLVGTAQRWRQSRGGTRPVGLVHGAMLIDDERESMVAAVNLFYQACSLEQRVRAASHVALHEVYPAPLFLERLAGSYQQLLAGLLDA</sequence>
<dbReference type="RefSeq" id="WP_054064669.1">
    <property type="nucleotide sequence ID" value="NZ_JSYZ01000030.1"/>
</dbReference>
<dbReference type="InterPro" id="IPR050664">
    <property type="entry name" value="Octanoyltrans_LipM/LipL"/>
</dbReference>
<evidence type="ECO:0000313" key="2">
    <source>
        <dbReference type="EMBL" id="KPA87488.1"/>
    </source>
</evidence>
<dbReference type="SUPFAM" id="SSF55681">
    <property type="entry name" value="Class II aaRS and biotin synthetases"/>
    <property type="match status" value="1"/>
</dbReference>
<accession>A0A0N0E1B4</accession>
<dbReference type="PROSITE" id="PS51733">
    <property type="entry name" value="BPL_LPL_CATALYTIC"/>
    <property type="match status" value="1"/>
</dbReference>
<keyword evidence="2" id="KW-0436">Ligase</keyword>
<dbReference type="EMBL" id="JSYZ01000030">
    <property type="protein sequence ID" value="KPA87488.1"/>
    <property type="molecule type" value="Genomic_DNA"/>
</dbReference>
<dbReference type="InterPro" id="IPR004143">
    <property type="entry name" value="BPL_LPL_catalytic"/>
</dbReference>
<organism evidence="2 3">
    <name type="scientific">Pseudomonas asplenii</name>
    <dbReference type="NCBI Taxonomy" id="53407"/>
    <lineage>
        <taxon>Bacteria</taxon>
        <taxon>Pseudomonadati</taxon>
        <taxon>Pseudomonadota</taxon>
        <taxon>Gammaproteobacteria</taxon>
        <taxon>Pseudomonadales</taxon>
        <taxon>Pseudomonadaceae</taxon>
        <taxon>Pseudomonas</taxon>
    </lineage>
</organism>
<dbReference type="AlphaFoldDB" id="A0A0N0E1B4"/>
<evidence type="ECO:0000259" key="1">
    <source>
        <dbReference type="PROSITE" id="PS51733"/>
    </source>
</evidence>
<dbReference type="STRING" id="50340.PF66_06122"/>
<name>A0A0N0E1B4_9PSED</name>
<gene>
    <name evidence="2" type="ORF">PF66_06122</name>
</gene>
<comment type="caution">
    <text evidence="2">The sequence shown here is derived from an EMBL/GenBank/DDBJ whole genome shotgun (WGS) entry which is preliminary data.</text>
</comment>
<feature type="domain" description="BPL/LPL catalytic" evidence="1">
    <location>
        <begin position="26"/>
        <end position="231"/>
    </location>
</feature>
<dbReference type="PANTHER" id="PTHR43679:SF2">
    <property type="entry name" value="OCTANOYL-[GCVH]:PROTEIN N-OCTANOYLTRANSFERASE"/>
    <property type="match status" value="1"/>
</dbReference>
<reference evidence="2 3" key="1">
    <citation type="journal article" date="2015" name="PLoS ONE">
        <title>Rice-Infecting Pseudomonas Genomes Are Highly Accessorized and Harbor Multiple Putative Virulence Mechanisms to Cause Sheath Brown Rot.</title>
        <authorList>
            <person name="Quibod I.L."/>
            <person name="Grande G."/>
            <person name="Oreiro E.G."/>
            <person name="Borja F.N."/>
            <person name="Dossa G.S."/>
            <person name="Mauleon R."/>
            <person name="Cruz C.V."/>
            <person name="Oliva R."/>
        </authorList>
    </citation>
    <scope>NUCLEOTIDE SEQUENCE [LARGE SCALE GENOMIC DNA]</scope>
    <source>
        <strain evidence="2 3">IRRI 6609</strain>
    </source>
</reference>
<evidence type="ECO:0000313" key="3">
    <source>
        <dbReference type="Proteomes" id="UP000037931"/>
    </source>
</evidence>
<dbReference type="PANTHER" id="PTHR43679">
    <property type="entry name" value="OCTANOYLTRANSFERASE LIPM-RELATED"/>
    <property type="match status" value="1"/>
</dbReference>
<dbReference type="PATRIC" id="fig|50340.43.peg.4356"/>
<proteinExistence type="predicted"/>
<dbReference type="Gene3D" id="3.30.930.10">
    <property type="entry name" value="Bira Bifunctional Protein, Domain 2"/>
    <property type="match status" value="1"/>
</dbReference>
<dbReference type="Pfam" id="PF21948">
    <property type="entry name" value="LplA-B_cat"/>
    <property type="match status" value="1"/>
</dbReference>
<protein>
    <submittedName>
        <fullName evidence="2">Lipoate-protein ligase A</fullName>
    </submittedName>
</protein>